<feature type="compositionally biased region" description="Polar residues" evidence="1">
    <location>
        <begin position="119"/>
        <end position="135"/>
    </location>
</feature>
<name>A0AAE0CAX5_9CHLO</name>
<feature type="region of interest" description="Disordered" evidence="1">
    <location>
        <begin position="206"/>
        <end position="236"/>
    </location>
</feature>
<evidence type="ECO:0000256" key="1">
    <source>
        <dbReference type="SAM" id="MobiDB-lite"/>
    </source>
</evidence>
<protein>
    <recommendedName>
        <fullName evidence="2">Integrase catalytic domain-containing protein</fullName>
    </recommendedName>
</protein>
<dbReference type="GO" id="GO:0015074">
    <property type="term" value="P:DNA integration"/>
    <property type="evidence" value="ECO:0007669"/>
    <property type="project" value="InterPro"/>
</dbReference>
<evidence type="ECO:0000313" key="3">
    <source>
        <dbReference type="EMBL" id="KAK3251114.1"/>
    </source>
</evidence>
<feature type="region of interest" description="Disordered" evidence="1">
    <location>
        <begin position="529"/>
        <end position="592"/>
    </location>
</feature>
<feature type="domain" description="Integrase catalytic" evidence="2">
    <location>
        <begin position="770"/>
        <end position="932"/>
    </location>
</feature>
<feature type="compositionally biased region" description="Pro residues" evidence="1">
    <location>
        <begin position="374"/>
        <end position="391"/>
    </location>
</feature>
<dbReference type="InterPro" id="IPR001584">
    <property type="entry name" value="Integrase_cat-core"/>
</dbReference>
<feature type="compositionally biased region" description="Low complexity" evidence="1">
    <location>
        <begin position="271"/>
        <end position="283"/>
    </location>
</feature>
<sequence>MAAEFQPSANLPGPPATPLTNAVLAHGEGTPFDDMATVIRSAPRSMTERQAGFRLLSVPQTQPGAGIMHSTPIRRGVFAVTPEGPDSVTTAATPHTWSGAQRMTEYGQLPTPYAANAAPGSSTRAPYSMTSSSRPADTPLQENREPHQVRPPSGRGHAGGHLGGQRSDVPDWRHPQRRQTDERGQPHQPDRHVSDLLTDERHRLSATFSAGADPVSRPASASLPGIEREMTGGGTGGRDIHTHITHQASTGLTSTSMESPISMLNHATAAARTPPAPTSSTITEAIDSSRPPPSTPGVTAAARQQFEDLARSFQDQFVSSSLPTFDSLRMPPDPAAVHFQPAPAFYAGQSVSYATHPYPTASPESKPWPETHEPPPTSSPSCPMPPGPPVQPTRSATPAEQSVSQIPVRYQDSLPDSGVMPAPARESRRQRRRQRLDQYWGASGQPMWSRAGHSYPAPPYPALAQPSPAHHLAPWRAAAGAMPAAGFPVPLPQPAVITDSVPFDDPATAIRQLALRFNEFMLKYPTAGSPTPAPALPAGALSEHPKTPSSDPDGFSSTSSKSESLPAPTPERTTPSPPASSQPSHDEESPTVSVLLWTTKGESFWLTSRSTGVVIDLGEEVRHRFRLPSTRQSGTSSDLDVVWSTLHHVGLNIQDLAAHGSVRVPERLDVDEGATYALLITRAQVTAARKVADQRGGQQRRLPMFAWATIPDTALESDTAEFDPVGLQAWAALIAAEAYLFRGAPSSALATPTCQSVRPRNSYPDGLLNPHTIPTRLWQVVSVDFVTGLPVTARNHDAFATFTCKLSKMVHIVPMNFQDSSAEVVARMYFDHIWKYHGTPMKIVSDPRFQDAMWKELMRLMGVKVASTTPYNPRSDRQAEHTNRVVEDMLRSFVGSNPEDWDQWCTNVEFAINDTRSDVTGFTPFELVLGHSPMSQLDLFLQAAKGNSAQRKGGEGSAHEMASRFAAQLEDARVKLELAQQRQRAQFDQRHVQQGFQIGDLVWVEAKHLTENIMNRE</sequence>
<gene>
    <name evidence="3" type="ORF">CYMTET_39538</name>
</gene>
<dbReference type="EMBL" id="LGRX02026269">
    <property type="protein sequence ID" value="KAK3251114.1"/>
    <property type="molecule type" value="Genomic_DNA"/>
</dbReference>
<dbReference type="PANTHER" id="PTHR37984">
    <property type="entry name" value="PROTEIN CBG26694"/>
    <property type="match status" value="1"/>
</dbReference>
<organism evidence="3 4">
    <name type="scientific">Cymbomonas tetramitiformis</name>
    <dbReference type="NCBI Taxonomy" id="36881"/>
    <lineage>
        <taxon>Eukaryota</taxon>
        <taxon>Viridiplantae</taxon>
        <taxon>Chlorophyta</taxon>
        <taxon>Pyramimonadophyceae</taxon>
        <taxon>Pyramimonadales</taxon>
        <taxon>Pyramimonadaceae</taxon>
        <taxon>Cymbomonas</taxon>
    </lineage>
</organism>
<dbReference type="SUPFAM" id="SSF53098">
    <property type="entry name" value="Ribonuclease H-like"/>
    <property type="match status" value="1"/>
</dbReference>
<dbReference type="PROSITE" id="PS50994">
    <property type="entry name" value="INTEGRASE"/>
    <property type="match status" value="1"/>
</dbReference>
<feature type="compositionally biased region" description="Polar residues" evidence="1">
    <location>
        <begin position="394"/>
        <end position="405"/>
    </location>
</feature>
<comment type="caution">
    <text evidence="3">The sequence shown here is derived from an EMBL/GenBank/DDBJ whole genome shotgun (WGS) entry which is preliminary data.</text>
</comment>
<reference evidence="3 4" key="1">
    <citation type="journal article" date="2015" name="Genome Biol. Evol.">
        <title>Comparative Genomics of a Bacterivorous Green Alga Reveals Evolutionary Causalities and Consequences of Phago-Mixotrophic Mode of Nutrition.</title>
        <authorList>
            <person name="Burns J.A."/>
            <person name="Paasch A."/>
            <person name="Narechania A."/>
            <person name="Kim E."/>
        </authorList>
    </citation>
    <scope>NUCLEOTIDE SEQUENCE [LARGE SCALE GENOMIC DNA]</scope>
    <source>
        <strain evidence="3 4">PLY_AMNH</strain>
    </source>
</reference>
<evidence type="ECO:0000313" key="4">
    <source>
        <dbReference type="Proteomes" id="UP001190700"/>
    </source>
</evidence>
<dbReference type="InterPro" id="IPR036397">
    <property type="entry name" value="RNaseH_sf"/>
</dbReference>
<dbReference type="PANTHER" id="PTHR37984:SF15">
    <property type="entry name" value="INTEGRASE CATALYTIC DOMAIN-CONTAINING PROTEIN"/>
    <property type="match status" value="1"/>
</dbReference>
<dbReference type="GO" id="GO:0003676">
    <property type="term" value="F:nucleic acid binding"/>
    <property type="evidence" value="ECO:0007669"/>
    <property type="project" value="InterPro"/>
</dbReference>
<dbReference type="Proteomes" id="UP001190700">
    <property type="component" value="Unassembled WGS sequence"/>
</dbReference>
<feature type="compositionally biased region" description="Basic and acidic residues" evidence="1">
    <location>
        <begin position="168"/>
        <end position="192"/>
    </location>
</feature>
<feature type="region of interest" description="Disordered" evidence="1">
    <location>
        <begin position="271"/>
        <end position="300"/>
    </location>
</feature>
<evidence type="ECO:0000259" key="2">
    <source>
        <dbReference type="PROSITE" id="PS50994"/>
    </source>
</evidence>
<proteinExistence type="predicted"/>
<accession>A0AAE0CAX5</accession>
<feature type="region of interest" description="Disordered" evidence="1">
    <location>
        <begin position="111"/>
        <end position="192"/>
    </location>
</feature>
<dbReference type="InterPro" id="IPR012337">
    <property type="entry name" value="RNaseH-like_sf"/>
</dbReference>
<feature type="compositionally biased region" description="Low complexity" evidence="1">
    <location>
        <begin position="529"/>
        <end position="562"/>
    </location>
</feature>
<dbReference type="AlphaFoldDB" id="A0AAE0CAX5"/>
<dbReference type="Gene3D" id="3.30.420.10">
    <property type="entry name" value="Ribonuclease H-like superfamily/Ribonuclease H"/>
    <property type="match status" value="1"/>
</dbReference>
<dbReference type="InterPro" id="IPR050951">
    <property type="entry name" value="Retrovirus_Pol_polyprotein"/>
</dbReference>
<feature type="region of interest" description="Disordered" evidence="1">
    <location>
        <begin position="356"/>
        <end position="447"/>
    </location>
</feature>
<keyword evidence="4" id="KW-1185">Reference proteome</keyword>